<dbReference type="GO" id="GO:0004519">
    <property type="term" value="F:endonuclease activity"/>
    <property type="evidence" value="ECO:0007669"/>
    <property type="project" value="UniProtKB-KW"/>
</dbReference>
<dbReference type="Proteomes" id="UP000051530">
    <property type="component" value="Unassembled WGS sequence"/>
</dbReference>
<dbReference type="PANTHER" id="PTHR37984:SF5">
    <property type="entry name" value="PROTEIN NYNRIN-LIKE"/>
    <property type="match status" value="1"/>
</dbReference>
<dbReference type="OrthoDB" id="2194935at2759"/>
<dbReference type="GO" id="GO:0016787">
    <property type="term" value="F:hydrolase activity"/>
    <property type="evidence" value="ECO:0007669"/>
    <property type="project" value="UniProtKB-KW"/>
</dbReference>
<comment type="caution">
    <text evidence="8">The sequence shown here is derived from an EMBL/GenBank/DDBJ whole genome shotgun (WGS) entry which is preliminary data.</text>
</comment>
<keyword evidence="9" id="KW-1185">Reference proteome</keyword>
<evidence type="ECO:0000313" key="9">
    <source>
        <dbReference type="Proteomes" id="UP000051530"/>
    </source>
</evidence>
<dbReference type="SUPFAM" id="SSF56672">
    <property type="entry name" value="DNA/RNA polymerases"/>
    <property type="match status" value="1"/>
</dbReference>
<evidence type="ECO:0000259" key="7">
    <source>
        <dbReference type="Pfam" id="PF17917"/>
    </source>
</evidence>
<organism evidence="8 9">
    <name type="scientific">Pseudoloma neurophilia</name>
    <dbReference type="NCBI Taxonomy" id="146866"/>
    <lineage>
        <taxon>Eukaryota</taxon>
        <taxon>Fungi</taxon>
        <taxon>Fungi incertae sedis</taxon>
        <taxon>Microsporidia</taxon>
        <taxon>Pseudoloma</taxon>
    </lineage>
</organism>
<protein>
    <submittedName>
        <fullName evidence="8">Putative LTR transposable element</fullName>
    </submittedName>
</protein>
<accession>A0A0R0LZV1</accession>
<dbReference type="InterPro" id="IPR041373">
    <property type="entry name" value="RT_RNaseH"/>
</dbReference>
<dbReference type="VEuPathDB" id="MicrosporidiaDB:M153_19326000171"/>
<dbReference type="AlphaFoldDB" id="A0A0R0LZV1"/>
<dbReference type="GO" id="GO:0003964">
    <property type="term" value="F:RNA-directed DNA polymerase activity"/>
    <property type="evidence" value="ECO:0007669"/>
    <property type="project" value="UniProtKB-KW"/>
</dbReference>
<evidence type="ECO:0000313" key="8">
    <source>
        <dbReference type="EMBL" id="KRH91904.1"/>
    </source>
</evidence>
<evidence type="ECO:0000256" key="2">
    <source>
        <dbReference type="ARBA" id="ARBA00022695"/>
    </source>
</evidence>
<sequence>MVSAFSKALEPAQKNYATTDKELIAIVKSVDHFRHYLLSKKFLLRTDHRALTSLYTCKKTTTRMLRWDLRLQE</sequence>
<keyword evidence="3" id="KW-0540">Nuclease</keyword>
<dbReference type="EMBL" id="LGUB01001407">
    <property type="protein sequence ID" value="KRH91904.1"/>
    <property type="molecule type" value="Genomic_DNA"/>
</dbReference>
<keyword evidence="6" id="KW-0695">RNA-directed DNA polymerase</keyword>
<evidence type="ECO:0000256" key="3">
    <source>
        <dbReference type="ARBA" id="ARBA00022722"/>
    </source>
</evidence>
<dbReference type="InterPro" id="IPR043502">
    <property type="entry name" value="DNA/RNA_pol_sf"/>
</dbReference>
<keyword evidence="1" id="KW-0808">Transferase</keyword>
<evidence type="ECO:0000256" key="1">
    <source>
        <dbReference type="ARBA" id="ARBA00022679"/>
    </source>
</evidence>
<keyword evidence="4" id="KW-0255">Endonuclease</keyword>
<proteinExistence type="predicted"/>
<name>A0A0R0LZV1_9MICR</name>
<evidence type="ECO:0000256" key="6">
    <source>
        <dbReference type="ARBA" id="ARBA00022918"/>
    </source>
</evidence>
<dbReference type="Pfam" id="PF17917">
    <property type="entry name" value="RT_RNaseH"/>
    <property type="match status" value="1"/>
</dbReference>
<dbReference type="InterPro" id="IPR050951">
    <property type="entry name" value="Retrovirus_Pol_polyprotein"/>
</dbReference>
<keyword evidence="5" id="KW-0378">Hydrolase</keyword>
<keyword evidence="2" id="KW-0548">Nucleotidyltransferase</keyword>
<gene>
    <name evidence="8" type="ORF">M153_19326000171</name>
</gene>
<evidence type="ECO:0000256" key="5">
    <source>
        <dbReference type="ARBA" id="ARBA00022801"/>
    </source>
</evidence>
<feature type="domain" description="Reverse transcriptase RNase H-like" evidence="7">
    <location>
        <begin position="2"/>
        <end position="73"/>
    </location>
</feature>
<reference evidence="8 9" key="1">
    <citation type="submission" date="2015-07" db="EMBL/GenBank/DDBJ databases">
        <title>The genome of Pseudoloma neurophilia, a relevant intracellular parasite of the zebrafish.</title>
        <authorList>
            <person name="Ndikumana S."/>
            <person name="Pelin A."/>
            <person name="Sanders J."/>
            <person name="Corradi N."/>
        </authorList>
    </citation>
    <scope>NUCLEOTIDE SEQUENCE [LARGE SCALE GENOMIC DNA]</scope>
    <source>
        <strain evidence="8 9">MK1</strain>
    </source>
</reference>
<evidence type="ECO:0000256" key="4">
    <source>
        <dbReference type="ARBA" id="ARBA00022759"/>
    </source>
</evidence>
<dbReference type="PANTHER" id="PTHR37984">
    <property type="entry name" value="PROTEIN CBG26694"/>
    <property type="match status" value="1"/>
</dbReference>